<dbReference type="PANTHER" id="PTHR30411:SF9">
    <property type="entry name" value="MULTIFUNCTIONAL SER_THR-TRNA DEACYLASE PROXP-Y"/>
    <property type="match status" value="1"/>
</dbReference>
<evidence type="ECO:0000259" key="1">
    <source>
        <dbReference type="Pfam" id="PF04073"/>
    </source>
</evidence>
<evidence type="ECO:0000313" key="3">
    <source>
        <dbReference type="Proteomes" id="UP000244924"/>
    </source>
</evidence>
<proteinExistence type="predicted"/>
<dbReference type="PANTHER" id="PTHR30411">
    <property type="entry name" value="CYTOPLASMIC PROTEIN"/>
    <property type="match status" value="1"/>
</dbReference>
<dbReference type="Proteomes" id="UP000244924">
    <property type="component" value="Unassembled WGS sequence"/>
</dbReference>
<dbReference type="AlphaFoldDB" id="A0A2R8BNL0"/>
<accession>A0A2R8BNL0</accession>
<dbReference type="InterPro" id="IPR036754">
    <property type="entry name" value="YbaK/aa-tRNA-synt-asso_dom_sf"/>
</dbReference>
<dbReference type="RefSeq" id="WP_108855001.1">
    <property type="nucleotide sequence ID" value="NZ_OMOQ01000007.1"/>
</dbReference>
<evidence type="ECO:0000313" key="2">
    <source>
        <dbReference type="EMBL" id="SPH25006.1"/>
    </source>
</evidence>
<organism evidence="2 3">
    <name type="scientific">Albidovulum aquaemixtae</name>
    <dbReference type="NCBI Taxonomy" id="1542388"/>
    <lineage>
        <taxon>Bacteria</taxon>
        <taxon>Pseudomonadati</taxon>
        <taxon>Pseudomonadota</taxon>
        <taxon>Alphaproteobacteria</taxon>
        <taxon>Rhodobacterales</taxon>
        <taxon>Paracoccaceae</taxon>
        <taxon>Albidovulum</taxon>
    </lineage>
</organism>
<dbReference type="Gene3D" id="3.90.960.10">
    <property type="entry name" value="YbaK/aminoacyl-tRNA synthetase-associated domain"/>
    <property type="match status" value="1"/>
</dbReference>
<dbReference type="CDD" id="cd04332">
    <property type="entry name" value="YbaK_like"/>
    <property type="match status" value="1"/>
</dbReference>
<keyword evidence="3" id="KW-1185">Reference proteome</keyword>
<dbReference type="InterPro" id="IPR007214">
    <property type="entry name" value="YbaK/aa-tRNA-synth-assoc-dom"/>
</dbReference>
<dbReference type="SUPFAM" id="SSF55826">
    <property type="entry name" value="YbaK/ProRS associated domain"/>
    <property type="match status" value="1"/>
</dbReference>
<gene>
    <name evidence="2" type="primary">proS_2</name>
    <name evidence="2" type="ORF">DEA8626_04040</name>
</gene>
<protein>
    <submittedName>
        <fullName evidence="2">Proline--tRNA ligase</fullName>
        <ecNumber evidence="2">6.1.1.15</ecNumber>
    </submittedName>
</protein>
<dbReference type="Pfam" id="PF04073">
    <property type="entry name" value="tRNA_edit"/>
    <property type="match status" value="1"/>
</dbReference>
<dbReference type="GO" id="GO:0004827">
    <property type="term" value="F:proline-tRNA ligase activity"/>
    <property type="evidence" value="ECO:0007669"/>
    <property type="project" value="UniProtKB-EC"/>
</dbReference>
<dbReference type="GO" id="GO:0002161">
    <property type="term" value="F:aminoacyl-tRNA deacylase activity"/>
    <property type="evidence" value="ECO:0007669"/>
    <property type="project" value="InterPro"/>
</dbReference>
<dbReference type="EMBL" id="OMOQ01000007">
    <property type="protein sequence ID" value="SPH25006.1"/>
    <property type="molecule type" value="Genomic_DNA"/>
</dbReference>
<name>A0A2R8BNL0_9RHOB</name>
<sequence length="156" mass="16709">MTIAKRLKSHLESQGVSYETVSHPRTATASETAEAAHIPGDRLAKSVAIHLEDGHVLAVVPSSHRVDLSALQGLLDRRLGLASETEVKEIFDDCDVGAAPPVGAAYGVPVVMDESLRGLDRVWFEGGDHRTLVSVAGADFDRLMKEARTGAFGHRT</sequence>
<feature type="domain" description="YbaK/aminoacyl-tRNA synthetase-associated" evidence="1">
    <location>
        <begin position="23"/>
        <end position="143"/>
    </location>
</feature>
<reference evidence="2 3" key="1">
    <citation type="submission" date="2018-03" db="EMBL/GenBank/DDBJ databases">
        <authorList>
            <person name="Keele B.F."/>
        </authorList>
    </citation>
    <scope>NUCLEOTIDE SEQUENCE [LARGE SCALE GENOMIC DNA]</scope>
    <source>
        <strain evidence="2 3">CECT 8626</strain>
    </source>
</reference>
<dbReference type="OrthoDB" id="9786549at2"/>
<dbReference type="EC" id="6.1.1.15" evidence="2"/>
<keyword evidence="2" id="KW-0436">Ligase</keyword>